<gene>
    <name evidence="8" type="ORF">NCTC9836_01829</name>
</gene>
<evidence type="ECO:0000256" key="3">
    <source>
        <dbReference type="ARBA" id="ARBA00022795"/>
    </source>
</evidence>
<sequence length="114" mass="13700">MTYELEKYIQSYSKDTIKAIELLEKEELDSLESILDIRENIIHCIEALDYTKEDFVIICNKFKIMQLQEKLSNIMKEKRKIYKEEIGKIRSKKDVNKSYTKEFSVDSIYFNKKV</sequence>
<dbReference type="Proteomes" id="UP000254664">
    <property type="component" value="Unassembled WGS sequence"/>
</dbReference>
<keyword evidence="4" id="KW-0143">Chaperone</keyword>
<accession>A0A381JAM9</accession>
<dbReference type="OrthoDB" id="1938075at2"/>
<dbReference type="EMBL" id="UFWZ01000001">
    <property type="protein sequence ID" value="SUY47496.1"/>
    <property type="molecule type" value="Genomic_DNA"/>
</dbReference>
<comment type="similarity">
    <text evidence="6">Belongs to the bacillales FliT family.</text>
</comment>
<name>A0A381JAM9_9CLOT</name>
<protein>
    <recommendedName>
        <fullName evidence="7">Flagellar protein FliT</fullName>
    </recommendedName>
</protein>
<comment type="subcellular location">
    <subcellularLocation>
        <location evidence="1">Cytoplasm</location>
        <location evidence="1">Cytosol</location>
    </subcellularLocation>
</comment>
<dbReference type="AlphaFoldDB" id="A0A381JAM9"/>
<organism evidence="8 9">
    <name type="scientific">Clostridium putrefaciens</name>
    <dbReference type="NCBI Taxonomy" id="99675"/>
    <lineage>
        <taxon>Bacteria</taxon>
        <taxon>Bacillati</taxon>
        <taxon>Bacillota</taxon>
        <taxon>Clostridia</taxon>
        <taxon>Eubacteriales</taxon>
        <taxon>Clostridiaceae</taxon>
        <taxon>Clostridium</taxon>
    </lineage>
</organism>
<dbReference type="RefSeq" id="WP_115641452.1">
    <property type="nucleotide sequence ID" value="NZ_UFWZ01000001.1"/>
</dbReference>
<keyword evidence="2" id="KW-0963">Cytoplasm</keyword>
<evidence type="ECO:0000256" key="6">
    <source>
        <dbReference type="ARBA" id="ARBA00093785"/>
    </source>
</evidence>
<keyword evidence="9" id="KW-1185">Reference proteome</keyword>
<comment type="function">
    <text evidence="5">May act as an export chaperone for the filament capping protein FliD.</text>
</comment>
<evidence type="ECO:0000256" key="1">
    <source>
        <dbReference type="ARBA" id="ARBA00004514"/>
    </source>
</evidence>
<evidence type="ECO:0000313" key="8">
    <source>
        <dbReference type="EMBL" id="SUY47496.1"/>
    </source>
</evidence>
<dbReference type="Pfam" id="PF05400">
    <property type="entry name" value="FliT"/>
    <property type="match status" value="1"/>
</dbReference>
<dbReference type="InterPro" id="IPR008622">
    <property type="entry name" value="FliT"/>
</dbReference>
<evidence type="ECO:0000313" key="9">
    <source>
        <dbReference type="Proteomes" id="UP000254664"/>
    </source>
</evidence>
<keyword evidence="3" id="KW-1005">Bacterial flagellum biogenesis</keyword>
<evidence type="ECO:0000256" key="2">
    <source>
        <dbReference type="ARBA" id="ARBA00022490"/>
    </source>
</evidence>
<evidence type="ECO:0000256" key="5">
    <source>
        <dbReference type="ARBA" id="ARBA00093765"/>
    </source>
</evidence>
<evidence type="ECO:0000256" key="4">
    <source>
        <dbReference type="ARBA" id="ARBA00023186"/>
    </source>
</evidence>
<reference evidence="8 9" key="1">
    <citation type="submission" date="2018-06" db="EMBL/GenBank/DDBJ databases">
        <authorList>
            <consortium name="Pathogen Informatics"/>
            <person name="Doyle S."/>
        </authorList>
    </citation>
    <scope>NUCLEOTIDE SEQUENCE [LARGE SCALE GENOMIC DNA]</scope>
    <source>
        <strain evidence="8 9">NCTC9836</strain>
    </source>
</reference>
<proteinExistence type="inferred from homology"/>
<evidence type="ECO:0000256" key="7">
    <source>
        <dbReference type="ARBA" id="ARBA00093797"/>
    </source>
</evidence>